<organism evidence="14 15">
    <name type="scientific">Mugilogobius chulae</name>
    <name type="common">yellowstripe goby</name>
    <dbReference type="NCBI Taxonomy" id="88201"/>
    <lineage>
        <taxon>Eukaryota</taxon>
        <taxon>Metazoa</taxon>
        <taxon>Chordata</taxon>
        <taxon>Craniata</taxon>
        <taxon>Vertebrata</taxon>
        <taxon>Euteleostomi</taxon>
        <taxon>Actinopterygii</taxon>
        <taxon>Neopterygii</taxon>
        <taxon>Teleostei</taxon>
        <taxon>Neoteleostei</taxon>
        <taxon>Acanthomorphata</taxon>
        <taxon>Gobiaria</taxon>
        <taxon>Gobiiformes</taxon>
        <taxon>Gobioidei</taxon>
        <taxon>Gobiidae</taxon>
        <taxon>Gobionellinae</taxon>
        <taxon>Mugilogobius</taxon>
    </lineage>
</organism>
<evidence type="ECO:0000256" key="13">
    <source>
        <dbReference type="RuleBase" id="RU363063"/>
    </source>
</evidence>
<dbReference type="GO" id="GO:0008499">
    <property type="term" value="F:N-acetyl-beta-D-glucosaminide beta-(1,3)-galactosyltransferase activity"/>
    <property type="evidence" value="ECO:0007669"/>
    <property type="project" value="TreeGrafter"/>
</dbReference>
<keyword evidence="5" id="KW-0808">Transferase</keyword>
<keyword evidence="4 13" id="KW-0328">Glycosyltransferase</keyword>
<dbReference type="GO" id="GO:0000139">
    <property type="term" value="C:Golgi membrane"/>
    <property type="evidence" value="ECO:0007669"/>
    <property type="project" value="UniProtKB-SubCell"/>
</dbReference>
<dbReference type="GO" id="GO:0006629">
    <property type="term" value="P:lipid metabolic process"/>
    <property type="evidence" value="ECO:0007669"/>
    <property type="project" value="UniProtKB-KW"/>
</dbReference>
<evidence type="ECO:0000256" key="5">
    <source>
        <dbReference type="ARBA" id="ARBA00022679"/>
    </source>
</evidence>
<evidence type="ECO:0000256" key="12">
    <source>
        <dbReference type="ARBA" id="ARBA00023180"/>
    </source>
</evidence>
<keyword evidence="6 13" id="KW-0812">Transmembrane</keyword>
<evidence type="ECO:0000256" key="8">
    <source>
        <dbReference type="ARBA" id="ARBA00022989"/>
    </source>
</evidence>
<evidence type="ECO:0000256" key="6">
    <source>
        <dbReference type="ARBA" id="ARBA00022692"/>
    </source>
</evidence>
<evidence type="ECO:0000256" key="1">
    <source>
        <dbReference type="ARBA" id="ARBA00004323"/>
    </source>
</evidence>
<accession>A0AAW0PWA4</accession>
<evidence type="ECO:0000256" key="3">
    <source>
        <dbReference type="ARBA" id="ARBA00008661"/>
    </source>
</evidence>
<dbReference type="InterPro" id="IPR002659">
    <property type="entry name" value="Glyco_trans_31"/>
</dbReference>
<comment type="subcellular location">
    <subcellularLocation>
        <location evidence="1 13">Golgi apparatus membrane</location>
        <topology evidence="1 13">Single-pass type II membrane protein</topology>
    </subcellularLocation>
</comment>
<sequence length="388" mass="43872">MAIVSTQIAEWKSGTIHNKAEKRCSGVRGQKRSASALGKSNQSGARCVAGTGLHRFRGSRLTSVKELFENWLMETGKRYLVGIVLLIIVTLSYFLAVSNIEHLQTKQFYLPPFKKAPSKAPEPAWEDPGPYHVAYPRNYRFILENRAVCKDSPPFVLLMVPVAPSDFSSRNIIRSSTGPGSEQLQDRLREENEKYHDLLQSSFTDSYRNLTIKTMVMLEWLEAACSSSVAYVVKVDSDMFLHVPNLVDLLLQPGTPKTNYMTGLVWWHSPVLRNYGNKFYMPQEVISEPVYPPYPLGMTYIMSLDLPHKILSASRNIKPIFIEDAYLGMCLKQLNISPTDPPATDMFQVNAQHPLSQCALSRIVATTTTSMPQMMSYWRRSQQPDAHC</sequence>
<keyword evidence="9 13" id="KW-0333">Golgi apparatus</keyword>
<proteinExistence type="inferred from homology"/>
<feature type="transmembrane region" description="Helical" evidence="13">
    <location>
        <begin position="79"/>
        <end position="97"/>
    </location>
</feature>
<evidence type="ECO:0000313" key="15">
    <source>
        <dbReference type="Proteomes" id="UP001460270"/>
    </source>
</evidence>
<evidence type="ECO:0000256" key="7">
    <source>
        <dbReference type="ARBA" id="ARBA00022968"/>
    </source>
</evidence>
<keyword evidence="8 13" id="KW-1133">Transmembrane helix</keyword>
<comment type="caution">
    <text evidence="14">The sequence shown here is derived from an EMBL/GenBank/DDBJ whole genome shotgun (WGS) entry which is preliminary data.</text>
</comment>
<dbReference type="PANTHER" id="PTHR11214:SF115">
    <property type="entry name" value="HEXOSYLTRANSFERASE"/>
    <property type="match status" value="1"/>
</dbReference>
<evidence type="ECO:0000256" key="11">
    <source>
        <dbReference type="ARBA" id="ARBA00023136"/>
    </source>
</evidence>
<protein>
    <recommendedName>
        <fullName evidence="13">Hexosyltransferase</fullName>
        <ecNumber evidence="13">2.4.1.-</ecNumber>
    </recommendedName>
</protein>
<dbReference type="Pfam" id="PF01762">
    <property type="entry name" value="Galactosyl_T"/>
    <property type="match status" value="1"/>
</dbReference>
<keyword evidence="10" id="KW-0443">Lipid metabolism</keyword>
<reference evidence="15" key="1">
    <citation type="submission" date="2024-04" db="EMBL/GenBank/DDBJ databases">
        <title>Salinicola lusitanus LLJ914,a marine bacterium isolated from the Okinawa Trough.</title>
        <authorList>
            <person name="Li J."/>
        </authorList>
    </citation>
    <scope>NUCLEOTIDE SEQUENCE [LARGE SCALE GENOMIC DNA]</scope>
</reference>
<comment type="pathway">
    <text evidence="2">Protein modification; protein glycosylation.</text>
</comment>
<keyword evidence="7 13" id="KW-0735">Signal-anchor</keyword>
<keyword evidence="12" id="KW-0325">Glycoprotein</keyword>
<gene>
    <name evidence="14" type="ORF">WMY93_005483</name>
</gene>
<evidence type="ECO:0000256" key="10">
    <source>
        <dbReference type="ARBA" id="ARBA00023098"/>
    </source>
</evidence>
<keyword evidence="15" id="KW-1185">Reference proteome</keyword>
<dbReference type="EC" id="2.4.1.-" evidence="13"/>
<dbReference type="AlphaFoldDB" id="A0AAW0PWA4"/>
<evidence type="ECO:0000256" key="4">
    <source>
        <dbReference type="ARBA" id="ARBA00022676"/>
    </source>
</evidence>
<evidence type="ECO:0000313" key="14">
    <source>
        <dbReference type="EMBL" id="KAK7929088.1"/>
    </source>
</evidence>
<comment type="similarity">
    <text evidence="3 13">Belongs to the glycosyltransferase 31 family.</text>
</comment>
<keyword evidence="11 13" id="KW-0472">Membrane</keyword>
<evidence type="ECO:0000256" key="2">
    <source>
        <dbReference type="ARBA" id="ARBA00004922"/>
    </source>
</evidence>
<dbReference type="EMBL" id="JBBPFD010000004">
    <property type="protein sequence ID" value="KAK7929088.1"/>
    <property type="molecule type" value="Genomic_DNA"/>
</dbReference>
<evidence type="ECO:0000256" key="9">
    <source>
        <dbReference type="ARBA" id="ARBA00023034"/>
    </source>
</evidence>
<dbReference type="GO" id="GO:0006493">
    <property type="term" value="P:protein O-linked glycosylation"/>
    <property type="evidence" value="ECO:0007669"/>
    <property type="project" value="TreeGrafter"/>
</dbReference>
<dbReference type="FunFam" id="3.90.550.50:FF:000001">
    <property type="entry name" value="Hexosyltransferase"/>
    <property type="match status" value="1"/>
</dbReference>
<dbReference type="Gene3D" id="3.90.550.50">
    <property type="match status" value="1"/>
</dbReference>
<dbReference type="PANTHER" id="PTHR11214">
    <property type="entry name" value="BETA-1,3-N-ACETYLGLUCOSAMINYLTRANSFERASE"/>
    <property type="match status" value="1"/>
</dbReference>
<name>A0AAW0PWA4_9GOBI</name>
<dbReference type="Proteomes" id="UP001460270">
    <property type="component" value="Unassembled WGS sequence"/>
</dbReference>